<gene>
    <name evidence="1" type="ORF">SMF913_25156</name>
</gene>
<name>A0A2J7YNV1_STRMQ</name>
<comment type="caution">
    <text evidence="1">The sequence shown here is derived from an EMBL/GenBank/DDBJ whole genome shotgun (WGS) entry which is preliminary data.</text>
</comment>
<reference evidence="1 2" key="1">
    <citation type="submission" date="2015-09" db="EMBL/GenBank/DDBJ databases">
        <title>Genome sequence, genome mining and natural product profiling of a biocontrol bacterium Streptomyces malaysiensis F913.</title>
        <authorList>
            <person name="Xu Y."/>
            <person name="Wei J."/>
            <person name="Xie J."/>
            <person name="Li T."/>
            <person name="Zhou Z."/>
        </authorList>
    </citation>
    <scope>NUCLEOTIDE SEQUENCE [LARGE SCALE GENOMIC DNA]</scope>
    <source>
        <strain evidence="1 2">F913</strain>
    </source>
</reference>
<dbReference type="Proteomes" id="UP000236520">
    <property type="component" value="Unassembled WGS sequence"/>
</dbReference>
<sequence>MLRVLADETQVALSVIRTRSVAWRRHDPIQRSAVAFIRGTWGSVGMTCAPITWKTGSKLSGK</sequence>
<proteinExistence type="predicted"/>
<evidence type="ECO:0000313" key="1">
    <source>
        <dbReference type="EMBL" id="PNG89691.1"/>
    </source>
</evidence>
<evidence type="ECO:0000313" key="2">
    <source>
        <dbReference type="Proteomes" id="UP000236520"/>
    </source>
</evidence>
<dbReference type="AlphaFoldDB" id="A0A2J7YNV1"/>
<dbReference type="EMBL" id="LJIW01000002">
    <property type="protein sequence ID" value="PNG89691.1"/>
    <property type="molecule type" value="Genomic_DNA"/>
</dbReference>
<organism evidence="1 2">
    <name type="scientific">Streptomyces malaysiensis</name>
    <dbReference type="NCBI Taxonomy" id="92644"/>
    <lineage>
        <taxon>Bacteria</taxon>
        <taxon>Bacillati</taxon>
        <taxon>Actinomycetota</taxon>
        <taxon>Actinomycetes</taxon>
        <taxon>Kitasatosporales</taxon>
        <taxon>Streptomycetaceae</taxon>
        <taxon>Streptomyces</taxon>
        <taxon>Streptomyces violaceusniger group</taxon>
    </lineage>
</organism>
<protein>
    <submittedName>
        <fullName evidence="1">Uncharacterized protein</fullName>
    </submittedName>
</protein>
<keyword evidence="2" id="KW-1185">Reference proteome</keyword>
<accession>A0A2J7YNV1</accession>